<dbReference type="PROSITE" id="PS50893">
    <property type="entry name" value="ABC_TRANSPORTER_2"/>
    <property type="match status" value="2"/>
</dbReference>
<dbReference type="SMART" id="SM00382">
    <property type="entry name" value="AAA"/>
    <property type="match status" value="2"/>
</dbReference>
<evidence type="ECO:0000256" key="5">
    <source>
        <dbReference type="ARBA" id="ARBA00022741"/>
    </source>
</evidence>
<gene>
    <name evidence="10" type="ORF">IE37_01105</name>
</gene>
<dbReference type="PANTHER" id="PTHR43553">
    <property type="entry name" value="HEAVY METAL TRANSPORTER"/>
    <property type="match status" value="1"/>
</dbReference>
<accession>A0A315Y1N5</accession>
<dbReference type="RefSeq" id="WP_109725939.1">
    <property type="nucleotide sequence ID" value="NZ_QGDI01000003.1"/>
</dbReference>
<feature type="domain" description="ABC transporter" evidence="9">
    <location>
        <begin position="294"/>
        <end position="516"/>
    </location>
</feature>
<dbReference type="InterPro" id="IPR003593">
    <property type="entry name" value="AAA+_ATPase"/>
</dbReference>
<dbReference type="InterPro" id="IPR015856">
    <property type="entry name" value="ABC_transpr_CbiO/EcfA_su"/>
</dbReference>
<keyword evidence="3" id="KW-0813">Transport</keyword>
<organism evidence="10 11">
    <name type="scientific">Ruminococcus flavefaciens</name>
    <dbReference type="NCBI Taxonomy" id="1265"/>
    <lineage>
        <taxon>Bacteria</taxon>
        <taxon>Bacillati</taxon>
        <taxon>Bacillota</taxon>
        <taxon>Clostridia</taxon>
        <taxon>Eubacteriales</taxon>
        <taxon>Oscillospiraceae</taxon>
        <taxon>Ruminococcus</taxon>
    </lineage>
</organism>
<protein>
    <submittedName>
        <fullName evidence="10">Energy-coupling factor transport system ATP-binding protein</fullName>
    </submittedName>
</protein>
<sequence length="543" mass="59058">MEILAVRDMTFTYPTCNEPAIRDISLNLGRGEMAVLCGATGSGKSTLLRLLKRELSPMGEVSGSVAFCGKTLAELSDRESASDIGFVMQNPEQQIVTDKVWHELAFGLENLGTPPAQISRRIAEMASYFGIGDWIDRDTAELSGGQKQLLNLASVLVMQPKLLILDEPTAQLDPIAASDFIATLRRIANDLSITILMAEHRLEDVVPLCDRLLVMDRGTLIADGSPSQVIAALGKRGDIMCGMPAASRLYAKLSGSGPCPLTVREGRNFIESSYGNTTRGLPQASHAAEGETALEYSEVCFRYDRNGKDVLDGLSLKVCQGEIYCILGGNGSGKTTSLSAAAGLIKPYSGKIKVFGKKLKDYKNRSLYRECLAMLPQDVQTVFLRNTVREELAECNAELKELPYDLSPLLDKHPYDLSGGQQQLVALAKVLAAHPRLLLLDEPTKGLDAAAKESFIELLKRLKSDGLTVVIVTHDVEFAALCADRCAMFFGGRIVSEGAPREFFSENSFYTTAVSRMTRGYYEGAVTVEDAAALCRMNGRKES</sequence>
<comment type="similarity">
    <text evidence="2">Belongs to the ABC transporter superfamily.</text>
</comment>
<dbReference type="GO" id="GO:0005524">
    <property type="term" value="F:ATP binding"/>
    <property type="evidence" value="ECO:0007669"/>
    <property type="project" value="UniProtKB-KW"/>
</dbReference>
<dbReference type="OrthoDB" id="501320at2"/>
<dbReference type="Proteomes" id="UP000245720">
    <property type="component" value="Unassembled WGS sequence"/>
</dbReference>
<evidence type="ECO:0000256" key="7">
    <source>
        <dbReference type="ARBA" id="ARBA00022967"/>
    </source>
</evidence>
<comment type="subcellular location">
    <subcellularLocation>
        <location evidence="1">Cell membrane</location>
        <topology evidence="1">Peripheral membrane protein</topology>
    </subcellularLocation>
</comment>
<dbReference type="GO" id="GO:0043190">
    <property type="term" value="C:ATP-binding cassette (ABC) transporter complex"/>
    <property type="evidence" value="ECO:0007669"/>
    <property type="project" value="TreeGrafter"/>
</dbReference>
<evidence type="ECO:0000256" key="6">
    <source>
        <dbReference type="ARBA" id="ARBA00022840"/>
    </source>
</evidence>
<keyword evidence="5" id="KW-0547">Nucleotide-binding</keyword>
<dbReference type="STRING" id="1265.SAMN02910280_0370"/>
<evidence type="ECO:0000313" key="11">
    <source>
        <dbReference type="Proteomes" id="UP000245720"/>
    </source>
</evidence>
<proteinExistence type="inferred from homology"/>
<dbReference type="Gene3D" id="3.40.50.300">
    <property type="entry name" value="P-loop containing nucleotide triphosphate hydrolases"/>
    <property type="match status" value="2"/>
</dbReference>
<dbReference type="InterPro" id="IPR017871">
    <property type="entry name" value="ABC_transporter-like_CS"/>
</dbReference>
<keyword evidence="4" id="KW-1003">Cell membrane</keyword>
<name>A0A315Y1N5_RUMFL</name>
<evidence type="ECO:0000313" key="10">
    <source>
        <dbReference type="EMBL" id="PWJ14171.1"/>
    </source>
</evidence>
<keyword evidence="8" id="KW-0472">Membrane</keyword>
<feature type="domain" description="ABC transporter" evidence="9">
    <location>
        <begin position="4"/>
        <end position="242"/>
    </location>
</feature>
<dbReference type="InterPro" id="IPR027417">
    <property type="entry name" value="P-loop_NTPase"/>
</dbReference>
<dbReference type="PROSITE" id="PS00211">
    <property type="entry name" value="ABC_TRANSPORTER_1"/>
    <property type="match status" value="2"/>
</dbReference>
<dbReference type="GO" id="GO:0016887">
    <property type="term" value="F:ATP hydrolysis activity"/>
    <property type="evidence" value="ECO:0007669"/>
    <property type="project" value="InterPro"/>
</dbReference>
<evidence type="ECO:0000256" key="4">
    <source>
        <dbReference type="ARBA" id="ARBA00022475"/>
    </source>
</evidence>
<comment type="caution">
    <text evidence="10">The sequence shown here is derived from an EMBL/GenBank/DDBJ whole genome shotgun (WGS) entry which is preliminary data.</text>
</comment>
<keyword evidence="7" id="KW-1278">Translocase</keyword>
<evidence type="ECO:0000256" key="2">
    <source>
        <dbReference type="ARBA" id="ARBA00005417"/>
    </source>
</evidence>
<dbReference type="SUPFAM" id="SSF52540">
    <property type="entry name" value="P-loop containing nucleoside triphosphate hydrolases"/>
    <property type="match status" value="2"/>
</dbReference>
<evidence type="ECO:0000259" key="9">
    <source>
        <dbReference type="PROSITE" id="PS50893"/>
    </source>
</evidence>
<dbReference type="InterPro" id="IPR050095">
    <property type="entry name" value="ECF_ABC_transporter_ATP-bd"/>
</dbReference>
<dbReference type="InterPro" id="IPR003439">
    <property type="entry name" value="ABC_transporter-like_ATP-bd"/>
</dbReference>
<evidence type="ECO:0000256" key="8">
    <source>
        <dbReference type="ARBA" id="ARBA00023136"/>
    </source>
</evidence>
<evidence type="ECO:0000256" key="1">
    <source>
        <dbReference type="ARBA" id="ARBA00004202"/>
    </source>
</evidence>
<dbReference type="CDD" id="cd03225">
    <property type="entry name" value="ABC_cobalt_CbiO_domain1"/>
    <property type="match status" value="2"/>
</dbReference>
<dbReference type="GO" id="GO:0042626">
    <property type="term" value="F:ATPase-coupled transmembrane transporter activity"/>
    <property type="evidence" value="ECO:0007669"/>
    <property type="project" value="TreeGrafter"/>
</dbReference>
<reference evidence="10 11" key="1">
    <citation type="submission" date="2018-05" db="EMBL/GenBank/DDBJ databases">
        <title>The Hungate 1000. A catalogue of reference genomes from the rumen microbiome.</title>
        <authorList>
            <person name="Kelly W."/>
        </authorList>
    </citation>
    <scope>NUCLEOTIDE SEQUENCE [LARGE SCALE GENOMIC DNA]</scope>
    <source>
        <strain evidence="10 11">SAb67</strain>
    </source>
</reference>
<evidence type="ECO:0000256" key="3">
    <source>
        <dbReference type="ARBA" id="ARBA00022448"/>
    </source>
</evidence>
<dbReference type="EMBL" id="QGDI01000003">
    <property type="protein sequence ID" value="PWJ14171.1"/>
    <property type="molecule type" value="Genomic_DNA"/>
</dbReference>
<keyword evidence="6 10" id="KW-0067">ATP-binding</keyword>
<dbReference type="Pfam" id="PF00005">
    <property type="entry name" value="ABC_tran"/>
    <property type="match status" value="2"/>
</dbReference>
<dbReference type="AlphaFoldDB" id="A0A315Y1N5"/>